<accession>A0A562BV38</accession>
<dbReference type="GO" id="GO:0005829">
    <property type="term" value="C:cytosol"/>
    <property type="evidence" value="ECO:0007669"/>
    <property type="project" value="TreeGrafter"/>
</dbReference>
<comment type="similarity">
    <text evidence="1 4">Belongs to the D-isomer specific 2-hydroxyacid dehydrogenase family.</text>
</comment>
<dbReference type="PANTHER" id="PTHR10996:SF283">
    <property type="entry name" value="GLYOXYLATE_HYDROXYPYRUVATE REDUCTASE B"/>
    <property type="match status" value="1"/>
</dbReference>
<gene>
    <name evidence="7" type="ORF">L602_000100000070</name>
</gene>
<protein>
    <submittedName>
        <fullName evidence="7">Lactate dehydrogenase-like 2-hydroxyacid dehydrogenase</fullName>
    </submittedName>
</protein>
<keyword evidence="8" id="KW-1185">Reference proteome</keyword>
<dbReference type="GO" id="GO:0016618">
    <property type="term" value="F:hydroxypyruvate reductase [NAD(P)H] activity"/>
    <property type="evidence" value="ECO:0007669"/>
    <property type="project" value="TreeGrafter"/>
</dbReference>
<dbReference type="GO" id="GO:0051287">
    <property type="term" value="F:NAD binding"/>
    <property type="evidence" value="ECO:0007669"/>
    <property type="project" value="InterPro"/>
</dbReference>
<dbReference type="Pfam" id="PF02826">
    <property type="entry name" value="2-Hacid_dh_C"/>
    <property type="match status" value="1"/>
</dbReference>
<dbReference type="Pfam" id="PF00389">
    <property type="entry name" value="2-Hacid_dh"/>
    <property type="match status" value="1"/>
</dbReference>
<dbReference type="InterPro" id="IPR050223">
    <property type="entry name" value="D-isomer_2-hydroxyacid_DH"/>
</dbReference>
<dbReference type="PANTHER" id="PTHR10996">
    <property type="entry name" value="2-HYDROXYACID DEHYDROGENASE-RELATED"/>
    <property type="match status" value="1"/>
</dbReference>
<proteinExistence type="inferred from homology"/>
<dbReference type="PROSITE" id="PS00065">
    <property type="entry name" value="D_2_HYDROXYACID_DH_1"/>
    <property type="match status" value="1"/>
</dbReference>
<feature type="domain" description="D-isomer specific 2-hydroxyacid dehydrogenase catalytic" evidence="5">
    <location>
        <begin position="21"/>
        <end position="330"/>
    </location>
</feature>
<dbReference type="Gene3D" id="3.40.50.720">
    <property type="entry name" value="NAD(P)-binding Rossmann-like Domain"/>
    <property type="match status" value="2"/>
</dbReference>
<evidence type="ECO:0000259" key="5">
    <source>
        <dbReference type="Pfam" id="PF00389"/>
    </source>
</evidence>
<feature type="domain" description="D-isomer specific 2-hydroxyacid dehydrogenase NAD-binding" evidence="6">
    <location>
        <begin position="126"/>
        <end position="303"/>
    </location>
</feature>
<dbReference type="GO" id="GO:0030267">
    <property type="term" value="F:glyoxylate reductase (NADPH) activity"/>
    <property type="evidence" value="ECO:0007669"/>
    <property type="project" value="TreeGrafter"/>
</dbReference>
<evidence type="ECO:0000256" key="4">
    <source>
        <dbReference type="RuleBase" id="RU003719"/>
    </source>
</evidence>
<dbReference type="Proteomes" id="UP000318141">
    <property type="component" value="Unassembled WGS sequence"/>
</dbReference>
<organism evidence="7 8">
    <name type="scientific">Cupriavidus gilardii J11</name>
    <dbReference type="NCBI Taxonomy" id="936133"/>
    <lineage>
        <taxon>Bacteria</taxon>
        <taxon>Pseudomonadati</taxon>
        <taxon>Pseudomonadota</taxon>
        <taxon>Betaproteobacteria</taxon>
        <taxon>Burkholderiales</taxon>
        <taxon>Burkholderiaceae</taxon>
        <taxon>Cupriavidus</taxon>
    </lineage>
</organism>
<evidence type="ECO:0000256" key="3">
    <source>
        <dbReference type="ARBA" id="ARBA00023027"/>
    </source>
</evidence>
<name>A0A562BV38_9BURK</name>
<evidence type="ECO:0000313" key="8">
    <source>
        <dbReference type="Proteomes" id="UP000318141"/>
    </source>
</evidence>
<dbReference type="FunFam" id="3.40.50.720:FF:000203">
    <property type="entry name" value="D-3-phosphoglycerate dehydrogenase (SerA)"/>
    <property type="match status" value="1"/>
</dbReference>
<keyword evidence="2 4" id="KW-0560">Oxidoreductase</keyword>
<evidence type="ECO:0000256" key="1">
    <source>
        <dbReference type="ARBA" id="ARBA00005854"/>
    </source>
</evidence>
<dbReference type="InterPro" id="IPR036291">
    <property type="entry name" value="NAD(P)-bd_dom_sf"/>
</dbReference>
<dbReference type="InterPro" id="IPR029752">
    <property type="entry name" value="D-isomer_DH_CS1"/>
</dbReference>
<dbReference type="EMBL" id="VLJN01000001">
    <property type="protein sequence ID" value="TWG89117.1"/>
    <property type="molecule type" value="Genomic_DNA"/>
</dbReference>
<dbReference type="InterPro" id="IPR006139">
    <property type="entry name" value="D-isomer_2_OHA_DH_cat_dom"/>
</dbReference>
<dbReference type="InterPro" id="IPR006140">
    <property type="entry name" value="D-isomer_DH_NAD-bd"/>
</dbReference>
<evidence type="ECO:0000313" key="7">
    <source>
        <dbReference type="EMBL" id="TWG89117.1"/>
    </source>
</evidence>
<dbReference type="SUPFAM" id="SSF51735">
    <property type="entry name" value="NAD(P)-binding Rossmann-fold domains"/>
    <property type="match status" value="1"/>
</dbReference>
<keyword evidence="3" id="KW-0520">NAD</keyword>
<sequence>MTSSMPSSQAGQGGSPGRPAVLVTRAIFPDVIERLSQYFDVDHNQSDEVLDAAALRARLAGKAGVLANAADRIDGTLVAGLPGLRAVCNMAVGYNNLDVPALTAAGIVATNTPDVLTETTADFGWALLMATARRVTESEHWLRAGHWQRWAYDMFLGVDVHGSTLGILGMGRIGQALARRAAGFGMTVLYHNRSQLPATTEQALGARYVSKAELLAQADHLVLVLPYSAESHHAIGAAELARMKPTATLVNLARGGVVDDAALAEALRARRIFAAGLDVFENEPDVHPALLEVPNVVLTPHIASASEKTRRAMANLAADNLIAALDAGPSAGHPPSVINPEVLPRRR</sequence>
<dbReference type="AlphaFoldDB" id="A0A562BV38"/>
<dbReference type="CDD" id="cd05301">
    <property type="entry name" value="GDH"/>
    <property type="match status" value="1"/>
</dbReference>
<evidence type="ECO:0000259" key="6">
    <source>
        <dbReference type="Pfam" id="PF02826"/>
    </source>
</evidence>
<dbReference type="SUPFAM" id="SSF52283">
    <property type="entry name" value="Formate/glycerate dehydrogenase catalytic domain-like"/>
    <property type="match status" value="1"/>
</dbReference>
<reference evidence="7 8" key="1">
    <citation type="submission" date="2019-07" db="EMBL/GenBank/DDBJ databases">
        <title>Genome sequencing of lignin-degrading bacterial isolates.</title>
        <authorList>
            <person name="Gladden J."/>
        </authorList>
    </citation>
    <scope>NUCLEOTIDE SEQUENCE [LARGE SCALE GENOMIC DNA]</scope>
    <source>
        <strain evidence="7 8">J11</strain>
    </source>
</reference>
<evidence type="ECO:0000256" key="2">
    <source>
        <dbReference type="ARBA" id="ARBA00023002"/>
    </source>
</evidence>
<comment type="caution">
    <text evidence="7">The sequence shown here is derived from an EMBL/GenBank/DDBJ whole genome shotgun (WGS) entry which is preliminary data.</text>
</comment>